<reference evidence="9" key="1">
    <citation type="submission" date="2018-09" db="EMBL/GenBank/DDBJ databases">
        <title>Genetic Diversity and Differentiation in Phoma betae Populations on Table Beet in New York and Washington States.</title>
        <authorList>
            <person name="Koenick L.B."/>
            <person name="Vaghefi N."/>
            <person name="Knight N.L."/>
            <person name="du Toit L.J."/>
            <person name="Pethybridge S.J."/>
        </authorList>
    </citation>
    <scope>NUCLEOTIDE SEQUENCE</scope>
    <source>
        <strain evidence="9">CBS 109410</strain>
    </source>
</reference>
<dbReference type="GO" id="GO:0005634">
    <property type="term" value="C:nucleus"/>
    <property type="evidence" value="ECO:0007669"/>
    <property type="project" value="UniProtKB-SubCell"/>
</dbReference>
<comment type="similarity">
    <text evidence="7">Belongs to the MATALPHA1 family.</text>
</comment>
<protein>
    <recommendedName>
        <fullName evidence="1">Mating-type protein MAT-1</fullName>
    </recommendedName>
</protein>
<evidence type="ECO:0000256" key="4">
    <source>
        <dbReference type="ARBA" id="ARBA00023163"/>
    </source>
</evidence>
<evidence type="ECO:0000256" key="2">
    <source>
        <dbReference type="ARBA" id="ARBA00023015"/>
    </source>
</evidence>
<proteinExistence type="inferred from homology"/>
<dbReference type="Pfam" id="PF04769">
    <property type="entry name" value="MATalpha_HMGbox"/>
    <property type="match status" value="1"/>
</dbReference>
<comment type="function">
    <text evidence="6">Mating type proteins are sequence specific DNA-binding proteins that act as master switches in fungal differentiation by controlling gene expression in a cell type-specific fashion. Transcriptional activator that induces the transcription of alpha-specific genes.</text>
</comment>
<dbReference type="EMBL" id="MH823589">
    <property type="protein sequence ID" value="QBK47383.1"/>
    <property type="molecule type" value="Genomic_DNA"/>
</dbReference>
<evidence type="ECO:0000259" key="8">
    <source>
        <dbReference type="PROSITE" id="PS51325"/>
    </source>
</evidence>
<keyword evidence="3 7" id="KW-0238">DNA-binding</keyword>
<evidence type="ECO:0000256" key="5">
    <source>
        <dbReference type="ARBA" id="ARBA00023242"/>
    </source>
</evidence>
<dbReference type="PROSITE" id="PS51325">
    <property type="entry name" value="ALPHA_BOX"/>
    <property type="match status" value="1"/>
</dbReference>
<dbReference type="GO" id="GO:0045895">
    <property type="term" value="P:positive regulation of mating-type specific transcription, DNA-templated"/>
    <property type="evidence" value="ECO:0007669"/>
    <property type="project" value="InterPro"/>
</dbReference>
<dbReference type="InterPro" id="IPR006856">
    <property type="entry name" value="MATalpha_HMGbox"/>
</dbReference>
<gene>
    <name evidence="9" type="primary">MAT1-1-1</name>
</gene>
<evidence type="ECO:0000256" key="3">
    <source>
        <dbReference type="ARBA" id="ARBA00023125"/>
    </source>
</evidence>
<name>A0A481XUV3_NEOBT</name>
<feature type="domain" description="Alpha box" evidence="8">
    <location>
        <begin position="69"/>
        <end position="126"/>
    </location>
</feature>
<accession>A0A481XUV3</accession>
<evidence type="ECO:0000256" key="7">
    <source>
        <dbReference type="RuleBase" id="RU003516"/>
    </source>
</evidence>
<evidence type="ECO:0000256" key="6">
    <source>
        <dbReference type="ARBA" id="ARBA00035106"/>
    </source>
</evidence>
<dbReference type="AlphaFoldDB" id="A0A481XUV3"/>
<keyword evidence="5 7" id="KW-0539">Nucleus</keyword>
<organism evidence="9">
    <name type="scientific">Neocamarosporium betae</name>
    <name type="common">Beet black rot fungus</name>
    <name type="synonym">Pleospora betae</name>
    <dbReference type="NCBI Taxonomy" id="1979465"/>
    <lineage>
        <taxon>Eukaryota</taxon>
        <taxon>Fungi</taxon>
        <taxon>Dikarya</taxon>
        <taxon>Ascomycota</taxon>
        <taxon>Pezizomycotina</taxon>
        <taxon>Dothideomycetes</taxon>
        <taxon>Pleosporomycetidae</taxon>
        <taxon>Pleosporales</taxon>
        <taxon>Pleosporineae</taxon>
        <taxon>Pleosporaceae</taxon>
        <taxon>Neocamarosporium</taxon>
    </lineage>
</organism>
<keyword evidence="2 7" id="KW-0805">Transcription regulation</keyword>
<comment type="subcellular location">
    <subcellularLocation>
        <location evidence="7">Nucleus</location>
    </subcellularLocation>
</comment>
<evidence type="ECO:0000313" key="9">
    <source>
        <dbReference type="EMBL" id="QBK47383.1"/>
    </source>
</evidence>
<keyword evidence="4 7" id="KW-0804">Transcription</keyword>
<evidence type="ECO:0000256" key="1">
    <source>
        <dbReference type="ARBA" id="ARBA00015083"/>
    </source>
</evidence>
<dbReference type="GO" id="GO:0008301">
    <property type="term" value="F:DNA binding, bending"/>
    <property type="evidence" value="ECO:0007669"/>
    <property type="project" value="InterPro"/>
</dbReference>
<sequence length="361" mass="39316">MSHAALAMAIPRDPTNAEIARFLSTRSGAQMLQLMRSLREPAAQAALTAAMLLMPPPPPVSGRSTTSDKNKKALNAFVGFRCYYINIPTLKQWPMKKLSHLMGLLWEADPNKSLWSLMAKAWSAIRDQVGKDQAPLDGFFSIICPQLQMPSPETYLESHGWTPTIDKDGGPTVSRDNDFQVASVSAGNLSVEDIIAYVQAMGYAQDYRPITNTTSATFLGHSVKLPTDKNNQESVAAQTAGSVFEGRALVRNKRRVKRQSARDTGILYKLKSDIAIAHGANPADYDFGTAPVPTNPFYDDVTSLFPAHVAHPQEDVSLPGDMANSLEMSDGNLSTFADHTAFLPGADEYATLPTWSLGEDL</sequence>